<gene>
    <name evidence="1" type="ORF">NCTC11297_00756</name>
</gene>
<accession>A0A379AQQ0</accession>
<keyword evidence="2" id="KW-1185">Reference proteome</keyword>
<dbReference type="EMBL" id="UGSP01000001">
    <property type="protein sequence ID" value="SUB23742.1"/>
    <property type="molecule type" value="Genomic_DNA"/>
</dbReference>
<dbReference type="PANTHER" id="PTHR30441">
    <property type="entry name" value="DUF748 DOMAIN-CONTAINING PROTEIN"/>
    <property type="match status" value="1"/>
</dbReference>
<dbReference type="GeneID" id="300132974"/>
<evidence type="ECO:0000313" key="2">
    <source>
        <dbReference type="Proteomes" id="UP000255098"/>
    </source>
</evidence>
<organism evidence="1 2">
    <name type="scientific">Avibacterium avium</name>
    <name type="common">Pasteurella avium</name>
    <dbReference type="NCBI Taxonomy" id="751"/>
    <lineage>
        <taxon>Bacteria</taxon>
        <taxon>Pseudomonadati</taxon>
        <taxon>Pseudomonadota</taxon>
        <taxon>Gammaproteobacteria</taxon>
        <taxon>Pasteurellales</taxon>
        <taxon>Pasteurellaceae</taxon>
        <taxon>Avibacterium</taxon>
    </lineage>
</organism>
<sequence length="436" mass="50012">MKKKAIWLIALLCVGLCFLFWQKSRLTAQLSERLAQQHIQVAQVESQLFPTQLSLHNVKFQQKARWFFFEKIVLELNPTALLGGELKLNEIQLHNGNIANSQWQGLNVSLKPTALSWQDIAHLLNALPQNSPLNLQKPVQMAFSAQATRAASQIQLQGNVQLSHNGLVFEQLAGQWQFERPLYGDVKTMALQLKQGHLRNEVQGETNRYQLDFTDLSINQVPFSQGKILLEFQPHFINGKLSLAPQGNVDFQFYQQPDRVQFSAQNIAVEQWLALFKLPVLATGQAQLKGEVVLVDQQIEQGQASLQIVNGKVKNVNLLAIVAQRLPINYDSARLQNMDSPFELLTAQLIWDQKKMQWQNLQLRDPYFQLTGEGTVDQVSQQCDFLVNLNLREKKYQNFRLPLHFFGDCHSPQYKIESTQGLKKQLKDLFKQRFSR</sequence>
<evidence type="ECO:0000313" key="1">
    <source>
        <dbReference type="EMBL" id="SUB23742.1"/>
    </source>
</evidence>
<dbReference type="GO" id="GO:0005886">
    <property type="term" value="C:plasma membrane"/>
    <property type="evidence" value="ECO:0007669"/>
    <property type="project" value="TreeGrafter"/>
</dbReference>
<dbReference type="GO" id="GO:0090313">
    <property type="term" value="P:regulation of protein targeting to membrane"/>
    <property type="evidence" value="ECO:0007669"/>
    <property type="project" value="TreeGrafter"/>
</dbReference>
<name>A0A379AQQ0_AVIAV</name>
<dbReference type="InterPro" id="IPR052894">
    <property type="entry name" value="AsmA-related"/>
</dbReference>
<dbReference type="PANTHER" id="PTHR30441:SF8">
    <property type="entry name" value="DUF748 DOMAIN-CONTAINING PROTEIN"/>
    <property type="match status" value="1"/>
</dbReference>
<dbReference type="AlphaFoldDB" id="A0A379AQQ0"/>
<reference evidence="1 2" key="1">
    <citation type="submission" date="2018-06" db="EMBL/GenBank/DDBJ databases">
        <authorList>
            <consortium name="Pathogen Informatics"/>
            <person name="Doyle S."/>
        </authorList>
    </citation>
    <scope>NUCLEOTIDE SEQUENCE [LARGE SCALE GENOMIC DNA]</scope>
    <source>
        <strain evidence="2">NCTC 11297</strain>
    </source>
</reference>
<dbReference type="Proteomes" id="UP000255098">
    <property type="component" value="Unassembled WGS sequence"/>
</dbReference>
<proteinExistence type="predicted"/>
<dbReference type="RefSeq" id="WP_115249056.1">
    <property type="nucleotide sequence ID" value="NZ_UGSP01000001.1"/>
</dbReference>
<protein>
    <submittedName>
        <fullName evidence="1">Membrane protein</fullName>
    </submittedName>
</protein>